<name>A0ABN9SRT4_9DINO</name>
<feature type="chain" id="PRO_5045115745" evidence="2">
    <location>
        <begin position="33"/>
        <end position="1528"/>
    </location>
</feature>
<reference evidence="3" key="1">
    <citation type="submission" date="2023-10" db="EMBL/GenBank/DDBJ databases">
        <authorList>
            <person name="Chen Y."/>
            <person name="Shah S."/>
            <person name="Dougan E. K."/>
            <person name="Thang M."/>
            <person name="Chan C."/>
        </authorList>
    </citation>
    <scope>NUCLEOTIDE SEQUENCE [LARGE SCALE GENOMIC DNA]</scope>
</reference>
<organism evidence="3 4">
    <name type="scientific">Prorocentrum cordatum</name>
    <dbReference type="NCBI Taxonomy" id="2364126"/>
    <lineage>
        <taxon>Eukaryota</taxon>
        <taxon>Sar</taxon>
        <taxon>Alveolata</taxon>
        <taxon>Dinophyceae</taxon>
        <taxon>Prorocentrales</taxon>
        <taxon>Prorocentraceae</taxon>
        <taxon>Prorocentrum</taxon>
    </lineage>
</organism>
<proteinExistence type="predicted"/>
<sequence>MRGDALPARPRPSLHWAAVGCLLAAVAAVAAASPQDAAAFDAPRPRPRGGRHAAARGLEGGGDDDDDDGPTLEELATAEFVDDGGSGQLCLKYEFALERADMRREGQGELLVAYRQGMPRIRLKGKARTPRFGVGEITLVLDTPNQKMYALFNISEMHKTQCVIYDFPDPAENKERMKTLRWRSKQVHEWQHKEADEAEHPGRHAGEDVRSINWTNSYTFDFTLKGNKNWEEVKGIALREGDRVVKNVTLEGVDDTDEFMGGLLRNLENQDEAFGPPGLECKPEGSFVNPVAEILLKPPHRASSALNDLLLVLADHGKTKDWSELFIMLNTVAVPGDVAVLMEEPRPPDLQSRRGVGFDYEATVFQLGEDNHTFDVPQSSKGTVWLNREVRSFRIQDSEPLTSVGPVYLDLVADGEEHPAIWLNVNLTAQAEQQCIQFPQDSWPQQHDAVAQEMQALIGRPLQFYALAQLREEDCAVFVVELARGRHLYLWVDLEAKDPDAFLQAEVRHDGEVLRRTEILKWHGTSDKEFAAPDAAWRCSEVPEEDEVIDLGLSQPHGWSEALKDTLYALRYLDIDSMVIEILGLAGNVNVVVQREPDFPALAELSSVSFAYLKCAESCATGSVAIDNTRRVVRMTANADPATGGANVSLVASRGLLFVRVRQDAATARCITFPLLDEASTGEGSQGGGRSYAWSAVEVVGESQAYCNRFSVHGDRSDPAAPPQASGATLWYNENSRSVCALQLESGEPAASAPAYLERWTESYKDVGGDNPDDPDQAWTGEEDELGAPASWECPEHASPRAWESQTLSDASAAVLSELAEAAEVVGLLPPDVARSVRALSALSPPRPPVPPPPVGILGPELRGFQFAFEASSCCASEGVSTSKGQLRVDLEGRRLAMHSQASGVSSGLPALESSLVLESSGLGAEGTLRAYSFMSAGGDARCWTFELDQGLGHARDLTSEAARAAPNNPFARVEKVPVDPDKEDTQPAPLEWADGDFDLYDLLLADQLGGHRRHVQMRIKDEVELGAIYLETENAEGEPQLTNIKVFDWSTDPPGGEFFTPDRSNCEELGQAAPVRAREWDLLRVFLPPPPRHGNGQEDQYELSAGGYASPCAVPITSASECMDAAQASGWVWGGPRNWSDRLPGCLLSWEGDVHFNRNQEGVAASSEHTPLCRRGEGAERRGSVVTPLPEALFYELSESPSTACRFPLTSPEACEAAAASLGYHWAGRGDVGDALPACLRSPSGDVLFNSRRSVTGSRGSLWPLCQAQAPYHPAAAPPACDVGIASEEECDIAARVLGWAFAAQGAAGSHAGHPTCSATRGGVVSFGAPGPESTSAPLCKREARFAVGAAGAPCEDSIEDEEACAAAAAALGIAWGGRRGRSALSCWAERASARAVFAEAAHAERAGLAPLCRAPGGSGARALPRPLLVPQATYALAAGADGGCESPLRDAEECRAAALSMGWRWDGAGGAARGGAPELCALDAGVVRLGGAGRHVCAKLVPQAERRLAPQPEAEDGRRPLLVVSV</sequence>
<feature type="compositionally biased region" description="Acidic residues" evidence="1">
    <location>
        <begin position="61"/>
        <end position="71"/>
    </location>
</feature>
<feature type="compositionally biased region" description="Basic residues" evidence="1">
    <location>
        <begin position="45"/>
        <end position="54"/>
    </location>
</feature>
<dbReference type="Proteomes" id="UP001189429">
    <property type="component" value="Unassembled WGS sequence"/>
</dbReference>
<protein>
    <submittedName>
        <fullName evidence="3">Uncharacterized protein</fullName>
    </submittedName>
</protein>
<evidence type="ECO:0000256" key="1">
    <source>
        <dbReference type="SAM" id="MobiDB-lite"/>
    </source>
</evidence>
<evidence type="ECO:0000256" key="2">
    <source>
        <dbReference type="SAM" id="SignalP"/>
    </source>
</evidence>
<keyword evidence="4" id="KW-1185">Reference proteome</keyword>
<evidence type="ECO:0000313" key="4">
    <source>
        <dbReference type="Proteomes" id="UP001189429"/>
    </source>
</evidence>
<keyword evidence="2" id="KW-0732">Signal</keyword>
<feature type="region of interest" description="Disordered" evidence="1">
    <location>
        <begin position="38"/>
        <end position="71"/>
    </location>
</feature>
<accession>A0ABN9SRT4</accession>
<feature type="signal peptide" evidence="2">
    <location>
        <begin position="1"/>
        <end position="32"/>
    </location>
</feature>
<evidence type="ECO:0000313" key="3">
    <source>
        <dbReference type="EMBL" id="CAK0834606.1"/>
    </source>
</evidence>
<dbReference type="EMBL" id="CAUYUJ010012792">
    <property type="protein sequence ID" value="CAK0834606.1"/>
    <property type="molecule type" value="Genomic_DNA"/>
</dbReference>
<gene>
    <name evidence="3" type="ORF">PCOR1329_LOCUS31990</name>
</gene>
<comment type="caution">
    <text evidence="3">The sequence shown here is derived from an EMBL/GenBank/DDBJ whole genome shotgun (WGS) entry which is preliminary data.</text>
</comment>